<evidence type="ECO:0000256" key="13">
    <source>
        <dbReference type="ARBA" id="ARBA00023284"/>
    </source>
</evidence>
<evidence type="ECO:0000256" key="10">
    <source>
        <dbReference type="ARBA" id="ARBA00023128"/>
    </source>
</evidence>
<dbReference type="SUPFAM" id="SSF52833">
    <property type="entry name" value="Thioredoxin-like"/>
    <property type="match status" value="1"/>
</dbReference>
<keyword evidence="10" id="KW-0496">Mitochondrion</keyword>
<name>A0ABP0GHL2_CLALP</name>
<dbReference type="PROSITE" id="PS51354">
    <property type="entry name" value="GLUTAREDOXIN_2"/>
    <property type="match status" value="1"/>
</dbReference>
<evidence type="ECO:0000256" key="11">
    <source>
        <dbReference type="ARBA" id="ARBA00023157"/>
    </source>
</evidence>
<keyword evidence="19" id="KW-1185">Reference proteome</keyword>
<keyword evidence="8" id="KW-0408">Iron</keyword>
<dbReference type="InterPro" id="IPR014025">
    <property type="entry name" value="Glutaredoxin_subgr"/>
</dbReference>
<gene>
    <name evidence="18" type="ORF">CVLEPA_LOCUS22931</name>
</gene>
<keyword evidence="3" id="KW-0813">Transport</keyword>
<evidence type="ECO:0000256" key="1">
    <source>
        <dbReference type="ARBA" id="ARBA00004173"/>
    </source>
</evidence>
<evidence type="ECO:0000256" key="7">
    <source>
        <dbReference type="ARBA" id="ARBA00022982"/>
    </source>
</evidence>
<keyword evidence="6" id="KW-0809">Transit peptide</keyword>
<keyword evidence="9" id="KW-0411">Iron-sulfur</keyword>
<evidence type="ECO:0000256" key="9">
    <source>
        <dbReference type="ARBA" id="ARBA00023014"/>
    </source>
</evidence>
<evidence type="ECO:0000256" key="2">
    <source>
        <dbReference type="ARBA" id="ARBA00007787"/>
    </source>
</evidence>
<evidence type="ECO:0000256" key="3">
    <source>
        <dbReference type="ARBA" id="ARBA00022448"/>
    </source>
</evidence>
<dbReference type="NCBIfam" id="TIGR02180">
    <property type="entry name" value="GRX_euk"/>
    <property type="match status" value="1"/>
</dbReference>
<keyword evidence="12" id="KW-0318">Glutathionylation</keyword>
<dbReference type="Pfam" id="PF00462">
    <property type="entry name" value="Glutaredoxin"/>
    <property type="match status" value="1"/>
</dbReference>
<comment type="caution">
    <text evidence="18">The sequence shown here is derived from an EMBL/GenBank/DDBJ whole genome shotgun (WGS) entry which is preliminary data.</text>
</comment>
<evidence type="ECO:0000256" key="14">
    <source>
        <dbReference type="ARBA" id="ARBA00037470"/>
    </source>
</evidence>
<comment type="similarity">
    <text evidence="2">Belongs to the glutaredoxin family.</text>
</comment>
<dbReference type="CDD" id="cd03419">
    <property type="entry name" value="GRX_GRXh_1_2_like"/>
    <property type="match status" value="1"/>
</dbReference>
<reference evidence="18 19" key="1">
    <citation type="submission" date="2024-02" db="EMBL/GenBank/DDBJ databases">
        <authorList>
            <person name="Daric V."/>
            <person name="Darras S."/>
        </authorList>
    </citation>
    <scope>NUCLEOTIDE SEQUENCE [LARGE SCALE GENOMIC DNA]</scope>
</reference>
<keyword evidence="11" id="KW-1015">Disulfide bond</keyword>
<keyword evidence="13" id="KW-0676">Redox-active center</keyword>
<comment type="subcellular location">
    <subcellularLocation>
        <location evidence="1">Mitochondrion</location>
    </subcellularLocation>
</comment>
<keyword evidence="7" id="KW-0249">Electron transport</keyword>
<dbReference type="InterPro" id="IPR036249">
    <property type="entry name" value="Thioredoxin-like_sf"/>
</dbReference>
<evidence type="ECO:0000313" key="18">
    <source>
        <dbReference type="EMBL" id="CAK8690304.1"/>
    </source>
</evidence>
<comment type="subunit">
    <text evidence="15">Monomer; active form. Homodimer; inactive form. The homodimer is probably linked by 1 2Fe-2S cluster.</text>
</comment>
<dbReference type="Proteomes" id="UP001642483">
    <property type="component" value="Unassembled WGS sequence"/>
</dbReference>
<evidence type="ECO:0000256" key="8">
    <source>
        <dbReference type="ARBA" id="ARBA00023004"/>
    </source>
</evidence>
<evidence type="ECO:0000256" key="12">
    <source>
        <dbReference type="ARBA" id="ARBA00023206"/>
    </source>
</evidence>
<keyword evidence="4" id="KW-0001">2Fe-2S</keyword>
<protein>
    <recommendedName>
        <fullName evidence="16">Glutaredoxin-2, mitochondrial</fullName>
    </recommendedName>
</protein>
<dbReference type="Gene3D" id="3.40.30.10">
    <property type="entry name" value="Glutaredoxin"/>
    <property type="match status" value="1"/>
</dbReference>
<dbReference type="InterPro" id="IPR011899">
    <property type="entry name" value="Glutaredoxin_euk/vir"/>
</dbReference>
<evidence type="ECO:0000256" key="15">
    <source>
        <dbReference type="ARBA" id="ARBA00038558"/>
    </source>
</evidence>
<evidence type="ECO:0000256" key="5">
    <source>
        <dbReference type="ARBA" id="ARBA00022723"/>
    </source>
</evidence>
<evidence type="ECO:0000259" key="17">
    <source>
        <dbReference type="Pfam" id="PF00462"/>
    </source>
</evidence>
<organism evidence="18 19">
    <name type="scientific">Clavelina lepadiformis</name>
    <name type="common">Light-bulb sea squirt</name>
    <name type="synonym">Ascidia lepadiformis</name>
    <dbReference type="NCBI Taxonomy" id="159417"/>
    <lineage>
        <taxon>Eukaryota</taxon>
        <taxon>Metazoa</taxon>
        <taxon>Chordata</taxon>
        <taxon>Tunicata</taxon>
        <taxon>Ascidiacea</taxon>
        <taxon>Aplousobranchia</taxon>
        <taxon>Clavelinidae</taxon>
        <taxon>Clavelina</taxon>
    </lineage>
</organism>
<sequence>MGASQDTMNRNEDARKFVEEAILGHQVVIFSKPSCPYCTQAKKAFKTENIEFKDFNLSQRPDCSDVQDVLMEITGARSVPRVFINGSCIGGGSETLSLQRQNKLKELINVKS</sequence>
<evidence type="ECO:0000256" key="4">
    <source>
        <dbReference type="ARBA" id="ARBA00022714"/>
    </source>
</evidence>
<proteinExistence type="inferred from homology"/>
<dbReference type="PANTHER" id="PTHR46679">
    <property type="match status" value="1"/>
</dbReference>
<evidence type="ECO:0000313" key="19">
    <source>
        <dbReference type="Proteomes" id="UP001642483"/>
    </source>
</evidence>
<evidence type="ECO:0000256" key="6">
    <source>
        <dbReference type="ARBA" id="ARBA00022946"/>
    </source>
</evidence>
<dbReference type="InterPro" id="IPR002109">
    <property type="entry name" value="Glutaredoxin"/>
</dbReference>
<evidence type="ECO:0000256" key="16">
    <source>
        <dbReference type="ARBA" id="ARBA00039819"/>
    </source>
</evidence>
<comment type="function">
    <text evidence="14">Glutathione-dependent oxidoreductase that facilitates the maintenance of mitochondrial redox homeostasis upon induction of apoptosis by oxidative stress. Involved in response to hydrogen peroxide and regulation of apoptosis caused by oxidative stress. Acts as a very efficient catalyst of monothiol reactions because of its high affinity for protein glutathione-mixed disulfides. Can receive electrons not only from glutathione (GSH), but also from thioredoxin reductase supporting both monothiol and dithiol reactions. Efficiently catalyzes both glutathionylation and deglutathionylation of mitochondrial complex I, which in turn regulates the superoxide production by the complex. Overexpression decreases the susceptibility to apoptosis and prevents loss of cardiolipin and cytochrome c release.</text>
</comment>
<dbReference type="PANTHER" id="PTHR46679:SF1">
    <property type="entry name" value="GLUTAREDOXIN-2, MITOCHONDRIAL"/>
    <property type="match status" value="1"/>
</dbReference>
<accession>A0ABP0GHL2</accession>
<dbReference type="EMBL" id="CAWYQH010000114">
    <property type="protein sequence ID" value="CAK8690304.1"/>
    <property type="molecule type" value="Genomic_DNA"/>
</dbReference>
<keyword evidence="5" id="KW-0479">Metal-binding</keyword>
<dbReference type="PRINTS" id="PR00160">
    <property type="entry name" value="GLUTAREDOXIN"/>
</dbReference>
<feature type="domain" description="Glutaredoxin" evidence="17">
    <location>
        <begin position="27"/>
        <end position="89"/>
    </location>
</feature>